<keyword evidence="8 17" id="KW-0479">Metal-binding</keyword>
<comment type="subcellular location">
    <subcellularLocation>
        <location evidence="1">Cell membrane</location>
        <topology evidence="1">Multi-pass membrane protein</topology>
    </subcellularLocation>
</comment>
<dbReference type="InterPro" id="IPR044492">
    <property type="entry name" value="P_typ_ATPase_HD_dom"/>
</dbReference>
<dbReference type="SUPFAM" id="SSF81653">
    <property type="entry name" value="Calcium ATPase, transduction domain A"/>
    <property type="match status" value="1"/>
</dbReference>
<protein>
    <recommendedName>
        <fullName evidence="15">Cd(2+)-exporting ATPase</fullName>
        <ecNumber evidence="15">7.2.2.21</ecNumber>
    </recommendedName>
</protein>
<comment type="similarity">
    <text evidence="2 17">Belongs to the cation transport ATPase (P-type) (TC 3.A.3) family. Type IB subfamily.</text>
</comment>
<feature type="transmembrane region" description="Helical" evidence="17">
    <location>
        <begin position="123"/>
        <end position="141"/>
    </location>
</feature>
<feature type="transmembrane region" description="Helical" evidence="17">
    <location>
        <begin position="100"/>
        <end position="117"/>
    </location>
</feature>
<dbReference type="SUPFAM" id="SSF56784">
    <property type="entry name" value="HAD-like"/>
    <property type="match status" value="1"/>
</dbReference>
<keyword evidence="11" id="KW-1278">Translocase</keyword>
<dbReference type="NCBIfam" id="TIGR01494">
    <property type="entry name" value="ATPase_P-type"/>
    <property type="match status" value="1"/>
</dbReference>
<dbReference type="PRINTS" id="PR00941">
    <property type="entry name" value="CDATPASE"/>
</dbReference>
<dbReference type="InterPro" id="IPR023299">
    <property type="entry name" value="ATPase_P-typ_cyto_dom_N"/>
</dbReference>
<dbReference type="InterPro" id="IPR001757">
    <property type="entry name" value="P_typ_ATPase"/>
</dbReference>
<dbReference type="InterPro" id="IPR023298">
    <property type="entry name" value="ATPase_P-typ_TM_dom_sf"/>
</dbReference>
<dbReference type="Gene3D" id="3.40.50.1000">
    <property type="entry name" value="HAD superfamily/HAD-like"/>
    <property type="match status" value="1"/>
</dbReference>
<evidence type="ECO:0000256" key="16">
    <source>
        <dbReference type="ARBA" id="ARBA00049338"/>
    </source>
</evidence>
<proteinExistence type="inferred from homology"/>
<dbReference type="SUPFAM" id="SSF81665">
    <property type="entry name" value="Calcium ATPase, transmembrane domain M"/>
    <property type="match status" value="1"/>
</dbReference>
<feature type="domain" description="HMA" evidence="18">
    <location>
        <begin position="8"/>
        <end position="72"/>
    </location>
</feature>
<dbReference type="InterPro" id="IPR036412">
    <property type="entry name" value="HAD-like_sf"/>
</dbReference>
<dbReference type="PROSITE" id="PS50846">
    <property type="entry name" value="HMA_2"/>
    <property type="match status" value="1"/>
</dbReference>
<dbReference type="Proteomes" id="UP000094580">
    <property type="component" value="Unassembled WGS sequence"/>
</dbReference>
<dbReference type="InterPro" id="IPR006121">
    <property type="entry name" value="HMA_dom"/>
</dbReference>
<dbReference type="InterPro" id="IPR027256">
    <property type="entry name" value="P-typ_ATPase_IB"/>
</dbReference>
<name>A0ABX2ZRM2_9BACI</name>
<keyword evidence="13" id="KW-0406">Ion transport</keyword>
<keyword evidence="9 17" id="KW-0547">Nucleotide-binding</keyword>
<keyword evidence="4 17" id="KW-1003">Cell membrane</keyword>
<dbReference type="PRINTS" id="PR00119">
    <property type="entry name" value="CATATPASE"/>
</dbReference>
<dbReference type="SFLD" id="SFLDF00027">
    <property type="entry name" value="p-type_atpase"/>
    <property type="match status" value="1"/>
</dbReference>
<evidence type="ECO:0000256" key="13">
    <source>
        <dbReference type="ARBA" id="ARBA00023065"/>
    </source>
</evidence>
<dbReference type="Gene3D" id="3.40.1110.10">
    <property type="entry name" value="Calcium-transporting ATPase, cytoplasmic domain N"/>
    <property type="match status" value="1"/>
</dbReference>
<dbReference type="PROSITE" id="PS00154">
    <property type="entry name" value="ATPASE_E1_E2"/>
    <property type="match status" value="1"/>
</dbReference>
<evidence type="ECO:0000313" key="20">
    <source>
        <dbReference type="Proteomes" id="UP000094580"/>
    </source>
</evidence>
<dbReference type="CDD" id="cd07548">
    <property type="entry name" value="P-type_ATPase-Cd_Zn_Co_like"/>
    <property type="match status" value="1"/>
</dbReference>
<keyword evidence="6" id="KW-0597">Phosphoprotein</keyword>
<evidence type="ECO:0000256" key="12">
    <source>
        <dbReference type="ARBA" id="ARBA00022989"/>
    </source>
</evidence>
<evidence type="ECO:0000256" key="15">
    <source>
        <dbReference type="ARBA" id="ARBA00039103"/>
    </source>
</evidence>
<evidence type="ECO:0000256" key="7">
    <source>
        <dbReference type="ARBA" id="ARBA00022692"/>
    </source>
</evidence>
<evidence type="ECO:0000256" key="3">
    <source>
        <dbReference type="ARBA" id="ARBA00022448"/>
    </source>
</evidence>
<dbReference type="InterPro" id="IPR018303">
    <property type="entry name" value="ATPase_P-typ_P_site"/>
</dbReference>
<dbReference type="Gene3D" id="3.30.70.100">
    <property type="match status" value="1"/>
</dbReference>
<evidence type="ECO:0000313" key="19">
    <source>
        <dbReference type="EMBL" id="ODG92393.1"/>
    </source>
</evidence>
<dbReference type="SFLD" id="SFLDS00003">
    <property type="entry name" value="Haloacid_Dehalogenase"/>
    <property type="match status" value="1"/>
</dbReference>
<dbReference type="InterPro" id="IPR017969">
    <property type="entry name" value="Heavy-metal-associated_CS"/>
</dbReference>
<evidence type="ECO:0000256" key="5">
    <source>
        <dbReference type="ARBA" id="ARBA00022539"/>
    </source>
</evidence>
<evidence type="ECO:0000256" key="8">
    <source>
        <dbReference type="ARBA" id="ARBA00022723"/>
    </source>
</evidence>
<dbReference type="InterPro" id="IPR051014">
    <property type="entry name" value="Cation_Transport_ATPase_IB"/>
</dbReference>
<keyword evidence="5" id="KW-0104">Cadmium</keyword>
<feature type="transmembrane region" description="Helical" evidence="17">
    <location>
        <begin position="357"/>
        <end position="378"/>
    </location>
</feature>
<comment type="caution">
    <text evidence="19">The sequence shown here is derived from an EMBL/GenBank/DDBJ whole genome shotgun (WGS) entry which is preliminary data.</text>
</comment>
<keyword evidence="12 17" id="KW-1133">Transmembrane helix</keyword>
<evidence type="ECO:0000256" key="14">
    <source>
        <dbReference type="ARBA" id="ARBA00023136"/>
    </source>
</evidence>
<dbReference type="PANTHER" id="PTHR48085:SF5">
    <property type="entry name" value="CADMIUM_ZINC-TRANSPORTING ATPASE HMA4-RELATED"/>
    <property type="match status" value="1"/>
</dbReference>
<keyword evidence="20" id="KW-1185">Reference proteome</keyword>
<evidence type="ECO:0000259" key="18">
    <source>
        <dbReference type="PROSITE" id="PS50846"/>
    </source>
</evidence>
<sequence length="708" mass="77028">MSRGQRQVNSELKLEGLDCANCAMKIEKGVSTLEGVDACSVNFATLTMTITTSEEQKESIIESAKDKIRVLEPHINPVSKMDTKLGQEKKQGMNAETKKLIVKLGIGTALLILAQLLNVPTLFQLIIFIAAYLIAGADVVLKAIRNIFRGQVFDENFLMGVATIGAFIIGEYPEAVAVMLFYQLGELFQSIAVNRSRNSISKLMDIRPDYANLKNGDKTEQVSPEKIQIGDKIIVKPGERVPLDGIVKSGFSSVDTSALTGESLPREIFEGDEVLSGFINVQGLLEIEVTKEFNESTVSKILELVQNATNKKAPTENFITKFAKVYTPIVVITAAIIAIIPPIFIPGETLYDWVYRALIFLVISCPCALVVSIPLGFFGGIGAASKSGVLVKGSNYLEALNDLKYIVFDKTGTLTKGQFQVSSIIPTRGHSKEELLELAAYGEFYSTHPIALSIRQKYGKDIDEAKLSNYTEIAGHGISVKINGDALLVGNSRLMESHSILYEPTREVGTTVYLAKNNHYIGSIVIADQLKDDAKKAILELKKVGIKKTVMLTGDANSVAKSIGKELAIDDIYSELLPHQKVEKLEMIEKIKSSKEKIAFVGDGINDAPVLAQAEIGIAMGGIGSDAAIEAADVVLMSDEPSKIVDAIKIAKRTRQIVWQNIFFALAVKGFFLLLGVIGIATMWEAVISDVGVTVLAVLNSMRVVKYK</sequence>
<dbReference type="Pfam" id="PF00403">
    <property type="entry name" value="HMA"/>
    <property type="match status" value="1"/>
</dbReference>
<feature type="transmembrane region" description="Helical" evidence="17">
    <location>
        <begin position="325"/>
        <end position="345"/>
    </location>
</feature>
<evidence type="ECO:0000256" key="10">
    <source>
        <dbReference type="ARBA" id="ARBA00022840"/>
    </source>
</evidence>
<dbReference type="CDD" id="cd00371">
    <property type="entry name" value="HMA"/>
    <property type="match status" value="1"/>
</dbReference>
<dbReference type="Pfam" id="PF00702">
    <property type="entry name" value="Hydrolase"/>
    <property type="match status" value="1"/>
</dbReference>
<keyword evidence="7 17" id="KW-0812">Transmembrane</keyword>
<dbReference type="InterPro" id="IPR059000">
    <property type="entry name" value="ATPase_P-type_domA"/>
</dbReference>
<dbReference type="NCBIfam" id="TIGR01512">
    <property type="entry name" value="ATPase-IB2_Cd"/>
    <property type="match status" value="1"/>
</dbReference>
<organism evidence="19 20">
    <name type="scientific">Gottfriedia luciferensis</name>
    <dbReference type="NCBI Taxonomy" id="178774"/>
    <lineage>
        <taxon>Bacteria</taxon>
        <taxon>Bacillati</taxon>
        <taxon>Bacillota</taxon>
        <taxon>Bacilli</taxon>
        <taxon>Bacillales</taxon>
        <taxon>Bacillaceae</taxon>
        <taxon>Gottfriedia</taxon>
    </lineage>
</organism>
<evidence type="ECO:0000256" key="2">
    <source>
        <dbReference type="ARBA" id="ARBA00006024"/>
    </source>
</evidence>
<evidence type="ECO:0000256" key="11">
    <source>
        <dbReference type="ARBA" id="ARBA00022967"/>
    </source>
</evidence>
<dbReference type="InterPro" id="IPR008250">
    <property type="entry name" value="ATPase_P-typ_transduc_dom_A_sf"/>
</dbReference>
<dbReference type="Pfam" id="PF00122">
    <property type="entry name" value="E1-E2_ATPase"/>
    <property type="match status" value="1"/>
</dbReference>
<dbReference type="SUPFAM" id="SSF55008">
    <property type="entry name" value="HMA, heavy metal-associated domain"/>
    <property type="match status" value="1"/>
</dbReference>
<keyword evidence="3" id="KW-0813">Transport</keyword>
<keyword evidence="10 17" id="KW-0067">ATP-binding</keyword>
<gene>
    <name evidence="19" type="ORF">BED47_19470</name>
</gene>
<evidence type="ECO:0000256" key="1">
    <source>
        <dbReference type="ARBA" id="ARBA00004651"/>
    </source>
</evidence>
<dbReference type="InterPro" id="IPR023214">
    <property type="entry name" value="HAD_sf"/>
</dbReference>
<evidence type="ECO:0000256" key="9">
    <source>
        <dbReference type="ARBA" id="ARBA00022741"/>
    </source>
</evidence>
<reference evidence="19 20" key="1">
    <citation type="submission" date="2016-07" db="EMBL/GenBank/DDBJ databases">
        <authorList>
            <person name="Townsley L."/>
            <person name="Shank E.A."/>
        </authorList>
    </citation>
    <scope>NUCLEOTIDE SEQUENCE [LARGE SCALE GENOMIC DNA]</scope>
    <source>
        <strain evidence="19 20">CH01</strain>
    </source>
</reference>
<evidence type="ECO:0000256" key="4">
    <source>
        <dbReference type="ARBA" id="ARBA00022475"/>
    </source>
</evidence>
<feature type="transmembrane region" description="Helical" evidence="17">
    <location>
        <begin position="662"/>
        <end position="681"/>
    </location>
</feature>
<evidence type="ECO:0000256" key="6">
    <source>
        <dbReference type="ARBA" id="ARBA00022553"/>
    </source>
</evidence>
<accession>A0ABX2ZRM2</accession>
<dbReference type="NCBIfam" id="TIGR01525">
    <property type="entry name" value="ATPase-IB_hvy"/>
    <property type="match status" value="1"/>
</dbReference>
<dbReference type="PROSITE" id="PS01047">
    <property type="entry name" value="HMA_1"/>
    <property type="match status" value="1"/>
</dbReference>
<keyword evidence="14 17" id="KW-0472">Membrane</keyword>
<dbReference type="InterPro" id="IPR036163">
    <property type="entry name" value="HMA_dom_sf"/>
</dbReference>
<dbReference type="Gene3D" id="2.70.150.10">
    <property type="entry name" value="Calcium-transporting ATPase, cytoplasmic transduction domain A"/>
    <property type="match status" value="1"/>
</dbReference>
<evidence type="ECO:0000256" key="17">
    <source>
        <dbReference type="RuleBase" id="RU362081"/>
    </source>
</evidence>
<dbReference type="SFLD" id="SFLDG00002">
    <property type="entry name" value="C1.7:_P-type_atpase_like"/>
    <property type="match status" value="1"/>
</dbReference>
<dbReference type="PANTHER" id="PTHR48085">
    <property type="entry name" value="CADMIUM/ZINC-TRANSPORTING ATPASE HMA2-RELATED"/>
    <property type="match status" value="1"/>
</dbReference>
<comment type="catalytic activity">
    <reaction evidence="16">
        <text>Cd(2+)(in) + ATP + H2O = Cd(2+)(out) + ADP + phosphate + H(+)</text>
        <dbReference type="Rhea" id="RHEA:12132"/>
        <dbReference type="ChEBI" id="CHEBI:15377"/>
        <dbReference type="ChEBI" id="CHEBI:15378"/>
        <dbReference type="ChEBI" id="CHEBI:30616"/>
        <dbReference type="ChEBI" id="CHEBI:43474"/>
        <dbReference type="ChEBI" id="CHEBI:48775"/>
        <dbReference type="ChEBI" id="CHEBI:456216"/>
        <dbReference type="EC" id="7.2.2.21"/>
    </reaction>
</comment>
<dbReference type="EMBL" id="MDKC01000008">
    <property type="protein sequence ID" value="ODG92393.1"/>
    <property type="molecule type" value="Genomic_DNA"/>
</dbReference>
<dbReference type="EC" id="7.2.2.21" evidence="15"/>